<proteinExistence type="predicted"/>
<reference evidence="1" key="1">
    <citation type="submission" date="2018-05" db="EMBL/GenBank/DDBJ databases">
        <authorList>
            <person name="Lanie J.A."/>
            <person name="Ng W.-L."/>
            <person name="Kazmierczak K.M."/>
            <person name="Andrzejewski T.M."/>
            <person name="Davidsen T.M."/>
            <person name="Wayne K.J."/>
            <person name="Tettelin H."/>
            <person name="Glass J.I."/>
            <person name="Rusch D."/>
            <person name="Podicherti R."/>
            <person name="Tsui H.-C.T."/>
            <person name="Winkler M.E."/>
        </authorList>
    </citation>
    <scope>NUCLEOTIDE SEQUENCE</scope>
</reference>
<accession>A0A382V2T1</accession>
<protein>
    <submittedName>
        <fullName evidence="1">Uncharacterized protein</fullName>
    </submittedName>
</protein>
<evidence type="ECO:0000313" key="1">
    <source>
        <dbReference type="EMBL" id="SVD40325.1"/>
    </source>
</evidence>
<dbReference type="AlphaFoldDB" id="A0A382V2T1"/>
<organism evidence="1">
    <name type="scientific">marine metagenome</name>
    <dbReference type="NCBI Taxonomy" id="408172"/>
    <lineage>
        <taxon>unclassified sequences</taxon>
        <taxon>metagenomes</taxon>
        <taxon>ecological metagenomes</taxon>
    </lineage>
</organism>
<sequence>MLWKRPFFFRGLEVYSYELKLLILWDSASIHLAAA</sequence>
<gene>
    <name evidence="1" type="ORF">METZ01_LOCUS393179</name>
</gene>
<feature type="non-terminal residue" evidence="1">
    <location>
        <position position="35"/>
    </location>
</feature>
<dbReference type="EMBL" id="UINC01148442">
    <property type="protein sequence ID" value="SVD40325.1"/>
    <property type="molecule type" value="Genomic_DNA"/>
</dbReference>
<name>A0A382V2T1_9ZZZZ</name>